<dbReference type="InterPro" id="IPR025870">
    <property type="entry name" value="Glyoxalase-like_dom"/>
</dbReference>
<evidence type="ECO:0000259" key="1">
    <source>
        <dbReference type="Pfam" id="PF13468"/>
    </source>
</evidence>
<gene>
    <name evidence="2" type="ORF">KME28_14340</name>
</gene>
<accession>A0A9E3LTA4</accession>
<evidence type="ECO:0000313" key="3">
    <source>
        <dbReference type="Proteomes" id="UP000813215"/>
    </source>
</evidence>
<dbReference type="AlphaFoldDB" id="A0A9E3LTA4"/>
<dbReference type="Proteomes" id="UP000813215">
    <property type="component" value="Unassembled WGS sequence"/>
</dbReference>
<sequence>MQLELDHVFVCVDPQAPEAEVLKAFGLQEGRRRTHHGQGTANVCFFFHNAYLELLWLNDTNEIQSPVVQATGLWERCRWKQTQACPFGISLRTLIPGSQLPFPTWDYYAPFLPQGAAIPIITKKNNLAEPLIFISPATQKPANYQLDKRQPLDHQPPLNEMTAVRVFLPGEQNLSTEVTKLIEEGLINFHLGNRNQLELEFDHGKEGKLYRFDSTLPLVIKW</sequence>
<proteinExistence type="predicted"/>
<evidence type="ECO:0000313" key="2">
    <source>
        <dbReference type="EMBL" id="MBW4432866.1"/>
    </source>
</evidence>
<protein>
    <submittedName>
        <fullName evidence="2">VOC family protein</fullName>
    </submittedName>
</protein>
<dbReference type="InterPro" id="IPR029068">
    <property type="entry name" value="Glyas_Bleomycin-R_OHBP_Dase"/>
</dbReference>
<dbReference type="EMBL" id="JAHHHW010000094">
    <property type="protein sequence ID" value="MBW4432866.1"/>
    <property type="molecule type" value="Genomic_DNA"/>
</dbReference>
<feature type="domain" description="Glyoxalase-like" evidence="1">
    <location>
        <begin position="5"/>
        <end position="64"/>
    </location>
</feature>
<dbReference type="Pfam" id="PF13468">
    <property type="entry name" value="Glyoxalase_3"/>
    <property type="match status" value="1"/>
</dbReference>
<organism evidence="2 3">
    <name type="scientific">Pelatocladus maniniholoensis HA4357-MV3</name>
    <dbReference type="NCBI Taxonomy" id="1117104"/>
    <lineage>
        <taxon>Bacteria</taxon>
        <taxon>Bacillati</taxon>
        <taxon>Cyanobacteriota</taxon>
        <taxon>Cyanophyceae</taxon>
        <taxon>Nostocales</taxon>
        <taxon>Nostocaceae</taxon>
        <taxon>Pelatocladus</taxon>
    </lineage>
</organism>
<reference evidence="2" key="2">
    <citation type="journal article" date="2022" name="Microbiol. Resour. Announc.">
        <title>Metagenome Sequencing to Explore Phylogenomics of Terrestrial Cyanobacteria.</title>
        <authorList>
            <person name="Ward R.D."/>
            <person name="Stajich J.E."/>
            <person name="Johansen J.R."/>
            <person name="Huntemann M."/>
            <person name="Clum A."/>
            <person name="Foster B."/>
            <person name="Foster B."/>
            <person name="Roux S."/>
            <person name="Palaniappan K."/>
            <person name="Varghese N."/>
            <person name="Mukherjee S."/>
            <person name="Reddy T.B.K."/>
            <person name="Daum C."/>
            <person name="Copeland A."/>
            <person name="Chen I.A."/>
            <person name="Ivanova N.N."/>
            <person name="Kyrpides N.C."/>
            <person name="Shapiro N."/>
            <person name="Eloe-Fadrosh E.A."/>
            <person name="Pietrasiak N."/>
        </authorList>
    </citation>
    <scope>NUCLEOTIDE SEQUENCE</scope>
    <source>
        <strain evidence="2">HA4357-MV3</strain>
    </source>
</reference>
<dbReference type="Gene3D" id="3.10.180.10">
    <property type="entry name" value="2,3-Dihydroxybiphenyl 1,2-Dioxygenase, domain 1"/>
    <property type="match status" value="1"/>
</dbReference>
<name>A0A9E3LTA4_9NOST</name>
<reference evidence="2" key="1">
    <citation type="submission" date="2021-05" db="EMBL/GenBank/DDBJ databases">
        <authorList>
            <person name="Pietrasiak N."/>
            <person name="Ward R."/>
            <person name="Stajich J.E."/>
            <person name="Kurbessoian T."/>
        </authorList>
    </citation>
    <scope>NUCLEOTIDE SEQUENCE</scope>
    <source>
        <strain evidence="2">HA4357-MV3</strain>
    </source>
</reference>
<comment type="caution">
    <text evidence="2">The sequence shown here is derived from an EMBL/GenBank/DDBJ whole genome shotgun (WGS) entry which is preliminary data.</text>
</comment>